<dbReference type="Pfam" id="PF13927">
    <property type="entry name" value="Ig_3"/>
    <property type="match status" value="1"/>
</dbReference>
<feature type="domain" description="Ig-like" evidence="2">
    <location>
        <begin position="198"/>
        <end position="277"/>
    </location>
</feature>
<proteinExistence type="predicted"/>
<dbReference type="AlphaFoldDB" id="A0AAD5AFN2"/>
<feature type="domain" description="Ig-like" evidence="2">
    <location>
        <begin position="368"/>
        <end position="427"/>
    </location>
</feature>
<dbReference type="InterPro" id="IPR003599">
    <property type="entry name" value="Ig_sub"/>
</dbReference>
<feature type="non-terminal residue" evidence="3">
    <location>
        <position position="1"/>
    </location>
</feature>
<reference evidence="3" key="1">
    <citation type="submission" date="2018-07" db="EMBL/GenBank/DDBJ databases">
        <title>Comparative genomics of catfishes provides insights into carnivory and benthic adaptation.</title>
        <authorList>
            <person name="Zhang Y."/>
            <person name="Wang D."/>
            <person name="Peng Z."/>
            <person name="Zheng S."/>
            <person name="Shao F."/>
            <person name="Tao W."/>
        </authorList>
    </citation>
    <scope>NUCLEOTIDE SEQUENCE</scope>
    <source>
        <strain evidence="3">Chongqing</strain>
    </source>
</reference>
<dbReference type="SMART" id="SM00409">
    <property type="entry name" value="IG"/>
    <property type="match status" value="4"/>
</dbReference>
<accession>A0AAD5AFN2</accession>
<feature type="domain" description="Ig-like" evidence="2">
    <location>
        <begin position="282"/>
        <end position="361"/>
    </location>
</feature>
<dbReference type="Gene3D" id="2.60.40.10">
    <property type="entry name" value="Immunoglobulins"/>
    <property type="match status" value="5"/>
</dbReference>
<dbReference type="InterPro" id="IPR003598">
    <property type="entry name" value="Ig_sub2"/>
</dbReference>
<feature type="compositionally biased region" description="Polar residues" evidence="1">
    <location>
        <begin position="386"/>
        <end position="397"/>
    </location>
</feature>
<feature type="region of interest" description="Disordered" evidence="1">
    <location>
        <begin position="538"/>
        <end position="569"/>
    </location>
</feature>
<evidence type="ECO:0000256" key="1">
    <source>
        <dbReference type="SAM" id="MobiDB-lite"/>
    </source>
</evidence>
<dbReference type="EMBL" id="MU555780">
    <property type="protein sequence ID" value="KAI5615195.1"/>
    <property type="molecule type" value="Genomic_DNA"/>
</dbReference>
<comment type="caution">
    <text evidence="3">The sequence shown here is derived from an EMBL/GenBank/DDBJ whole genome shotgun (WGS) entry which is preliminary data.</text>
</comment>
<dbReference type="InterPro" id="IPR013783">
    <property type="entry name" value="Ig-like_fold"/>
</dbReference>
<dbReference type="PANTHER" id="PTHR46013">
    <property type="entry name" value="VASCULAR CELL ADHESION MOLECULE 1"/>
    <property type="match status" value="1"/>
</dbReference>
<evidence type="ECO:0000313" key="3">
    <source>
        <dbReference type="EMBL" id="KAI5615195.1"/>
    </source>
</evidence>
<feature type="region of interest" description="Disordered" evidence="1">
    <location>
        <begin position="505"/>
        <end position="524"/>
    </location>
</feature>
<feature type="domain" description="Ig-like" evidence="2">
    <location>
        <begin position="121"/>
        <end position="193"/>
    </location>
</feature>
<dbReference type="PANTHER" id="PTHR46013:SF4">
    <property type="entry name" value="B-CELL RECEPTOR CD22-RELATED"/>
    <property type="match status" value="1"/>
</dbReference>
<evidence type="ECO:0000313" key="4">
    <source>
        <dbReference type="Proteomes" id="UP001205998"/>
    </source>
</evidence>
<feature type="region of interest" description="Disordered" evidence="1">
    <location>
        <begin position="376"/>
        <end position="397"/>
    </location>
</feature>
<dbReference type="InterPro" id="IPR036179">
    <property type="entry name" value="Ig-like_dom_sf"/>
</dbReference>
<dbReference type="InterPro" id="IPR007110">
    <property type="entry name" value="Ig-like_dom"/>
</dbReference>
<dbReference type="Pfam" id="PF13895">
    <property type="entry name" value="Ig_2"/>
    <property type="match status" value="2"/>
</dbReference>
<evidence type="ECO:0000259" key="2">
    <source>
        <dbReference type="PROSITE" id="PS50835"/>
    </source>
</evidence>
<sequence length="569" mass="62602">SFMCHVSGALGNQWSVKYSQRNLCAVKGSTVVMEATYTHPTNVTVIKRFWLINPVTGKEPTDLRNESGYSGRVEYLGDEQSHFSLRLSDVKKSDEHEYYFRFRTTGGGYTGLSGITLNVTEVTEGQSVILTCKTTCSLTDPTFIWYKNTHDLTTNTFKSNKLHLQRVSSEDAGSYNCAVRGYEHLPSPAQYLSVRYPPKNVFISLSGEIVEGSSVTLTCSSDANPPVETCTWYKGITSVGKGKTFTISKVSAEDSGEYKCMCSNEVGHQNSTSKTLNVLYPPKRVLVYISPSGEIVEGSSVTLTCSSDANPPVETYTWFNRTTSVGKGKNFTISKVSSEDSGEYKCMCSNKVGHQNSTSVTLNVLYPPKNVSISSSGEKVEGSSETLTCSSDSNPPVETNTWFKENETSPVGSGQSYRALQSGLYYCEDFYETVAVNRVNAASDSASANQDDVLYAKVVRQRAVDLGDAGSSAAITSASGEDEVQYASVKFTRTGADDRLRIPSRKPEHVQHEPETETHIQREQSRVGNWIAFSASRAEPSRKLERVQCEPGRVGDRRTEWSGQKQKNK</sequence>
<dbReference type="SUPFAM" id="SSF48726">
    <property type="entry name" value="Immunoglobulin"/>
    <property type="match status" value="5"/>
</dbReference>
<gene>
    <name evidence="3" type="ORF">C0J50_10902</name>
</gene>
<name>A0AAD5AFN2_SILAS</name>
<feature type="compositionally biased region" description="Basic and acidic residues" evidence="1">
    <location>
        <begin position="539"/>
        <end position="560"/>
    </location>
</feature>
<keyword evidence="4" id="KW-1185">Reference proteome</keyword>
<keyword evidence="3" id="KW-0675">Receptor</keyword>
<dbReference type="PROSITE" id="PS50835">
    <property type="entry name" value="IG_LIKE"/>
    <property type="match status" value="4"/>
</dbReference>
<dbReference type="SMART" id="SM00408">
    <property type="entry name" value="IGc2"/>
    <property type="match status" value="3"/>
</dbReference>
<organism evidence="3 4">
    <name type="scientific">Silurus asotus</name>
    <name type="common">Amur catfish</name>
    <name type="synonym">Parasilurus asotus</name>
    <dbReference type="NCBI Taxonomy" id="30991"/>
    <lineage>
        <taxon>Eukaryota</taxon>
        <taxon>Metazoa</taxon>
        <taxon>Chordata</taxon>
        <taxon>Craniata</taxon>
        <taxon>Vertebrata</taxon>
        <taxon>Euteleostomi</taxon>
        <taxon>Actinopterygii</taxon>
        <taxon>Neopterygii</taxon>
        <taxon>Teleostei</taxon>
        <taxon>Ostariophysi</taxon>
        <taxon>Siluriformes</taxon>
        <taxon>Siluridae</taxon>
        <taxon>Silurus</taxon>
    </lineage>
</organism>
<protein>
    <submittedName>
        <fullName evidence="3">B-cell receptor CD22-like isoform X2</fullName>
    </submittedName>
</protein>
<dbReference type="Proteomes" id="UP001205998">
    <property type="component" value="Unassembled WGS sequence"/>
</dbReference>